<dbReference type="InterPro" id="IPR002110">
    <property type="entry name" value="Ankyrin_rpt"/>
</dbReference>
<dbReference type="RefSeq" id="XP_064659724.1">
    <property type="nucleotide sequence ID" value="XM_064802363.1"/>
</dbReference>
<organism evidence="6 7">
    <name type="scientific">Saxophila tyrrhenica</name>
    <dbReference type="NCBI Taxonomy" id="1690608"/>
    <lineage>
        <taxon>Eukaryota</taxon>
        <taxon>Fungi</taxon>
        <taxon>Dikarya</taxon>
        <taxon>Ascomycota</taxon>
        <taxon>Pezizomycotina</taxon>
        <taxon>Dothideomycetes</taxon>
        <taxon>Dothideomycetidae</taxon>
        <taxon>Mycosphaerellales</taxon>
        <taxon>Extremaceae</taxon>
        <taxon>Saxophila</taxon>
    </lineage>
</organism>
<dbReference type="Gene3D" id="1.25.40.20">
    <property type="entry name" value="Ankyrin repeat-containing domain"/>
    <property type="match status" value="3"/>
</dbReference>
<dbReference type="PANTHER" id="PTHR24173:SF74">
    <property type="entry name" value="ANKYRIN REPEAT DOMAIN-CONTAINING PROTEIN 16"/>
    <property type="match status" value="1"/>
</dbReference>
<dbReference type="PROSITE" id="PS50088">
    <property type="entry name" value="ANK_REPEAT"/>
    <property type="match status" value="1"/>
</dbReference>
<dbReference type="Pfam" id="PF12796">
    <property type="entry name" value="Ank_2"/>
    <property type="match status" value="2"/>
</dbReference>
<reference evidence="6 7" key="1">
    <citation type="submission" date="2023-08" db="EMBL/GenBank/DDBJ databases">
        <title>Black Yeasts Isolated from many extreme environments.</title>
        <authorList>
            <person name="Coleine C."/>
            <person name="Stajich J.E."/>
            <person name="Selbmann L."/>
        </authorList>
    </citation>
    <scope>NUCLEOTIDE SEQUENCE [LARGE SCALE GENOMIC DNA]</scope>
    <source>
        <strain evidence="6 7">CCFEE 5935</strain>
    </source>
</reference>
<dbReference type="InterPro" id="IPR027417">
    <property type="entry name" value="P-loop_NTPase"/>
</dbReference>
<accession>A0AAV9PB39</accession>
<protein>
    <recommendedName>
        <fullName evidence="5">Nephrocystin 3-like N-terminal domain-containing protein</fullName>
    </recommendedName>
</protein>
<dbReference type="PANTHER" id="PTHR24173">
    <property type="entry name" value="ANKYRIN REPEAT CONTAINING"/>
    <property type="match status" value="1"/>
</dbReference>
<evidence type="ECO:0000256" key="1">
    <source>
        <dbReference type="ARBA" id="ARBA00022737"/>
    </source>
</evidence>
<keyword evidence="7" id="KW-1185">Reference proteome</keyword>
<evidence type="ECO:0000256" key="4">
    <source>
        <dbReference type="SAM" id="MobiDB-lite"/>
    </source>
</evidence>
<gene>
    <name evidence="6" type="ORF">LTR77_005114</name>
</gene>
<feature type="repeat" description="ANK" evidence="3">
    <location>
        <begin position="601"/>
        <end position="633"/>
    </location>
</feature>
<dbReference type="GeneID" id="89926458"/>
<dbReference type="InterPro" id="IPR036770">
    <property type="entry name" value="Ankyrin_rpt-contain_sf"/>
</dbReference>
<proteinExistence type="predicted"/>
<feature type="compositionally biased region" description="Basic residues" evidence="4">
    <location>
        <begin position="881"/>
        <end position="891"/>
    </location>
</feature>
<feature type="domain" description="Nephrocystin 3-like N-terminal" evidence="5">
    <location>
        <begin position="72"/>
        <end position="217"/>
    </location>
</feature>
<keyword evidence="2 3" id="KW-0040">ANK repeat</keyword>
<dbReference type="Proteomes" id="UP001337655">
    <property type="component" value="Unassembled WGS sequence"/>
</dbReference>
<dbReference type="Gene3D" id="3.40.50.300">
    <property type="entry name" value="P-loop containing nucleotide triphosphate hydrolases"/>
    <property type="match status" value="1"/>
</dbReference>
<evidence type="ECO:0000259" key="5">
    <source>
        <dbReference type="Pfam" id="PF24883"/>
    </source>
</evidence>
<dbReference type="Pfam" id="PF24883">
    <property type="entry name" value="NPHP3_N"/>
    <property type="match status" value="1"/>
</dbReference>
<feature type="compositionally biased region" description="Low complexity" evidence="4">
    <location>
        <begin position="941"/>
        <end position="965"/>
    </location>
</feature>
<sequence length="1001" mass="111194">MPRRQKQVELSKKLSITGNTIIGDNNNVIAGRAPQVARSPQQEVEEWLMRWGGPLPESAAAAYPYLMETSTDKLMKDQQFKQCLNLEASTLLLWGDAGAGKTTAVRHVCKRLLEGKKGKVTVLLVRFDKSERRPQTLEWTLMSLLRQLLAQHQDRFDYVYELYEKNSERCPGAGDTALAIERAFPTAESACILIDAIDECDDPKRAKLLEHIRNIQQACGFGVIITDQIDDRTECETTFPGRTVRRSVSDPADIEQYVHQRLGSGELPIAAKDARLRSKAADTVIQESRGVFAFAQINCSFLEERRSKDEDQLDSDLDTISSRTPASPAYIKQVQVMYQRYLERLEPGSHDNNLAIRAFRCILDAQRPLTEGELCHAVLWAMENPNTNTPPTWPDVRQSCLGLIELHNVGSGVSVVRLIHPALRVLLESRQQTQSFADYLPQITLGVACARYLARSVFDSGPCLEEGNLEARLKKYPLLIYAARHWSDHWRHQSNANPMMGSFPKAALGFLRSDGNVESAAQVNELHDPVARALLQASQHGAQNIIGTQLLPVGTKMRKSPLRLNQRTGMHILCEHGILELAKELHHSDHTDRLVRRPDADGRTPLHFAANSGHRELVEHLLSNKADRNERDHDEQTAFILACRNGHTTVIDALFQGGDELDTALGLHNAVRGHHVEVVKQLLDRQLPADELNAKGFSPLHIAALDANVIMVETLEPRATKGHMAGCDPQGNTVNPQCANYGLNALHLACRNARGAETVKCLLEAWGREFCNIRDKRNRAPLHIAIKYSAGATVQYLLADNGRDVAIDVTIQDDRGRTPLMLAIKYCYLSFVNTLCDHISQAVAASKSLEWDLPDVNGHNALDYAGMYGTDPIREAVRNLKRTTTGRHSRGRPTTARTGSARSVLQIDVLSPHADGKNYTQTLSPTDLPPEKGRRHWRFRSQSSSKSFASAASGTASPTSEAGSSPTQGESPRRRQLHLRQKASNAWNSLLGNKKPQDAPG</sequence>
<feature type="region of interest" description="Disordered" evidence="4">
    <location>
        <begin position="881"/>
        <end position="1001"/>
    </location>
</feature>
<dbReference type="SUPFAM" id="SSF48403">
    <property type="entry name" value="Ankyrin repeat"/>
    <property type="match status" value="1"/>
</dbReference>
<dbReference type="SUPFAM" id="SSF52540">
    <property type="entry name" value="P-loop containing nucleoside triphosphate hydrolases"/>
    <property type="match status" value="1"/>
</dbReference>
<dbReference type="InterPro" id="IPR056884">
    <property type="entry name" value="NPHP3-like_N"/>
</dbReference>
<comment type="caution">
    <text evidence="6">The sequence shown here is derived from an EMBL/GenBank/DDBJ whole genome shotgun (WGS) entry which is preliminary data.</text>
</comment>
<evidence type="ECO:0000313" key="7">
    <source>
        <dbReference type="Proteomes" id="UP001337655"/>
    </source>
</evidence>
<dbReference type="SMART" id="SM00248">
    <property type="entry name" value="ANK"/>
    <property type="match status" value="6"/>
</dbReference>
<feature type="compositionally biased region" description="Polar residues" evidence="4">
    <location>
        <begin position="982"/>
        <end position="991"/>
    </location>
</feature>
<dbReference type="EMBL" id="JAVRRT010000007">
    <property type="protein sequence ID" value="KAK5170526.1"/>
    <property type="molecule type" value="Genomic_DNA"/>
</dbReference>
<evidence type="ECO:0000313" key="6">
    <source>
        <dbReference type="EMBL" id="KAK5170526.1"/>
    </source>
</evidence>
<evidence type="ECO:0000256" key="3">
    <source>
        <dbReference type="PROSITE-ProRule" id="PRU00023"/>
    </source>
</evidence>
<evidence type="ECO:0000256" key="2">
    <source>
        <dbReference type="ARBA" id="ARBA00023043"/>
    </source>
</evidence>
<name>A0AAV9PB39_9PEZI</name>
<dbReference type="AlphaFoldDB" id="A0AAV9PB39"/>
<dbReference type="PROSITE" id="PS50297">
    <property type="entry name" value="ANK_REP_REGION"/>
    <property type="match status" value="1"/>
</dbReference>
<keyword evidence="1" id="KW-0677">Repeat</keyword>